<keyword evidence="2" id="KW-1003">Cell membrane</keyword>
<sequence length="340" mass="35151">MGEVTIKDVEAKNKSVNEEIKVGNSRGRFRAFTGAREIRILFVVICVAIIMYLLSPTFLTRSNITAVAIGFATDAIIAIAMTIVLIGGGFDLSVGSVLAFGGVIVALLLNKGMAIFPAILVTLIAGALIGTISGLVITKLRVNALITTLGMMSIISSATLVVSGGYPLSNLPKEFLFLGQGFIGGIPVAVVIMAVLVLAGDFLLRRTRLLRLVYYVGSNPGAAALSGISVDRVIIATYIVSGLTAAFAGVIATSRLSAAFPMAGVGTEMRVISACVIGGCSLSGGEGTVIGSLLGVLLMALINNALVLLNVSIYWQGIVSGLILIAAVAFDMLSKKKRTA</sequence>
<evidence type="ECO:0000256" key="1">
    <source>
        <dbReference type="ARBA" id="ARBA00004651"/>
    </source>
</evidence>
<feature type="transmembrane region" description="Helical" evidence="6">
    <location>
        <begin position="115"/>
        <end position="137"/>
    </location>
</feature>
<gene>
    <name evidence="7" type="primary">rbsC_3</name>
    <name evidence="7" type="ORF">MGLY_19200</name>
</gene>
<comment type="subcellular location">
    <subcellularLocation>
        <location evidence="1">Cell membrane</location>
        <topology evidence="1">Multi-pass membrane protein</topology>
    </subcellularLocation>
</comment>
<dbReference type="RefSeq" id="WP_156273339.1">
    <property type="nucleotide sequence ID" value="NZ_CP046244.1"/>
</dbReference>
<accession>A0A6I5ZS18</accession>
<feature type="transmembrane region" description="Helical" evidence="6">
    <location>
        <begin position="144"/>
        <end position="163"/>
    </location>
</feature>
<reference evidence="7 8" key="1">
    <citation type="submission" date="2019-11" db="EMBL/GenBank/DDBJ databases">
        <title>Genome sequence of Moorella glycerini DSM11254.</title>
        <authorList>
            <person name="Poehlein A."/>
            <person name="Boeer T."/>
            <person name="Daniel R."/>
        </authorList>
    </citation>
    <scope>NUCLEOTIDE SEQUENCE [LARGE SCALE GENOMIC DNA]</scope>
    <source>
        <strain evidence="7 8">DSM 11254</strain>
    </source>
</reference>
<evidence type="ECO:0000256" key="4">
    <source>
        <dbReference type="ARBA" id="ARBA00022989"/>
    </source>
</evidence>
<dbReference type="PANTHER" id="PTHR32196">
    <property type="entry name" value="ABC TRANSPORTER PERMEASE PROTEIN YPHD-RELATED-RELATED"/>
    <property type="match status" value="1"/>
</dbReference>
<keyword evidence="4 6" id="KW-1133">Transmembrane helix</keyword>
<proteinExistence type="predicted"/>
<dbReference type="GO" id="GO:0022857">
    <property type="term" value="F:transmembrane transporter activity"/>
    <property type="evidence" value="ECO:0007669"/>
    <property type="project" value="InterPro"/>
</dbReference>
<feature type="transmembrane region" description="Helical" evidence="6">
    <location>
        <begin position="64"/>
        <end position="85"/>
    </location>
</feature>
<dbReference type="Proteomes" id="UP000425916">
    <property type="component" value="Chromosome"/>
</dbReference>
<evidence type="ECO:0000256" key="3">
    <source>
        <dbReference type="ARBA" id="ARBA00022692"/>
    </source>
</evidence>
<dbReference type="EMBL" id="CP046244">
    <property type="protein sequence ID" value="QGP92538.1"/>
    <property type="molecule type" value="Genomic_DNA"/>
</dbReference>
<name>A0A6I5ZS18_9FIRM</name>
<feature type="transmembrane region" description="Helical" evidence="6">
    <location>
        <begin position="313"/>
        <end position="333"/>
    </location>
</feature>
<dbReference type="GO" id="GO:0005886">
    <property type="term" value="C:plasma membrane"/>
    <property type="evidence" value="ECO:0007669"/>
    <property type="project" value="UniProtKB-SubCell"/>
</dbReference>
<feature type="transmembrane region" description="Helical" evidence="6">
    <location>
        <begin position="212"/>
        <end position="229"/>
    </location>
</feature>
<evidence type="ECO:0000313" key="8">
    <source>
        <dbReference type="Proteomes" id="UP000425916"/>
    </source>
</evidence>
<evidence type="ECO:0000313" key="7">
    <source>
        <dbReference type="EMBL" id="QGP92538.1"/>
    </source>
</evidence>
<protein>
    <submittedName>
        <fullName evidence="7">Ribose import permease protein RbsC</fullName>
    </submittedName>
</protein>
<dbReference type="AlphaFoldDB" id="A0A6I5ZS18"/>
<dbReference type="InterPro" id="IPR001851">
    <property type="entry name" value="ABC_transp_permease"/>
</dbReference>
<dbReference type="Pfam" id="PF02653">
    <property type="entry name" value="BPD_transp_2"/>
    <property type="match status" value="1"/>
</dbReference>
<keyword evidence="8" id="KW-1185">Reference proteome</keyword>
<feature type="transmembrane region" description="Helical" evidence="6">
    <location>
        <begin position="175"/>
        <end position="200"/>
    </location>
</feature>
<feature type="transmembrane region" description="Helical" evidence="6">
    <location>
        <begin position="274"/>
        <end position="301"/>
    </location>
</feature>
<dbReference type="OrthoDB" id="9815820at2"/>
<feature type="transmembrane region" description="Helical" evidence="6">
    <location>
        <begin position="235"/>
        <end position="253"/>
    </location>
</feature>
<evidence type="ECO:0000256" key="6">
    <source>
        <dbReference type="SAM" id="Phobius"/>
    </source>
</evidence>
<keyword evidence="5 6" id="KW-0472">Membrane</keyword>
<keyword evidence="3 6" id="KW-0812">Transmembrane</keyword>
<dbReference type="CDD" id="cd06579">
    <property type="entry name" value="TM_PBP1_transp_AraH_like"/>
    <property type="match status" value="1"/>
</dbReference>
<feature type="transmembrane region" description="Helical" evidence="6">
    <location>
        <begin position="38"/>
        <end position="58"/>
    </location>
</feature>
<evidence type="ECO:0000256" key="2">
    <source>
        <dbReference type="ARBA" id="ARBA00022475"/>
    </source>
</evidence>
<organism evidence="7 8">
    <name type="scientific">Neomoorella glycerini</name>
    <dbReference type="NCBI Taxonomy" id="55779"/>
    <lineage>
        <taxon>Bacteria</taxon>
        <taxon>Bacillati</taxon>
        <taxon>Bacillota</taxon>
        <taxon>Clostridia</taxon>
        <taxon>Neomoorellales</taxon>
        <taxon>Neomoorellaceae</taxon>
        <taxon>Neomoorella</taxon>
    </lineage>
</organism>
<feature type="transmembrane region" description="Helical" evidence="6">
    <location>
        <begin position="92"/>
        <end position="109"/>
    </location>
</feature>
<evidence type="ECO:0000256" key="5">
    <source>
        <dbReference type="ARBA" id="ARBA00023136"/>
    </source>
</evidence>